<keyword evidence="11" id="KW-0378">Hydrolase</keyword>
<evidence type="ECO:0000256" key="7">
    <source>
        <dbReference type="ARBA" id="ARBA00018542"/>
    </source>
</evidence>
<evidence type="ECO:0000256" key="19">
    <source>
        <dbReference type="ARBA" id="ARBA00029828"/>
    </source>
</evidence>
<dbReference type="OrthoDB" id="58570at2759"/>
<comment type="similarity">
    <text evidence="4">Belongs to the AB hydrolase superfamily. Lipase family.</text>
</comment>
<keyword evidence="15" id="KW-0072">Autophagy</keyword>
<feature type="chain" id="PRO_5008651000" description="Putative lipase ATG15" evidence="20">
    <location>
        <begin position="20"/>
        <end position="222"/>
    </location>
</feature>
<dbReference type="InterPro" id="IPR050805">
    <property type="entry name" value="ATG15_Lipase"/>
</dbReference>
<keyword evidence="18" id="KW-0325">Glycoprotein</keyword>
<dbReference type="GO" id="GO:0034496">
    <property type="term" value="P:multivesicular body membrane disassembly"/>
    <property type="evidence" value="ECO:0007669"/>
    <property type="project" value="TreeGrafter"/>
</dbReference>
<keyword evidence="12" id="KW-0442">Lipid degradation</keyword>
<dbReference type="VEuPathDB" id="FungiDB:CLCR_09065"/>
<evidence type="ECO:0000313" key="22">
    <source>
        <dbReference type="Proteomes" id="UP000094526"/>
    </source>
</evidence>
<dbReference type="InterPro" id="IPR029058">
    <property type="entry name" value="AB_hydrolase_fold"/>
</dbReference>
<dbReference type="GO" id="GO:0032585">
    <property type="term" value="C:multivesicular body membrane"/>
    <property type="evidence" value="ECO:0007669"/>
    <property type="project" value="UniProtKB-SubCell"/>
</dbReference>
<evidence type="ECO:0000256" key="17">
    <source>
        <dbReference type="ARBA" id="ARBA00023136"/>
    </source>
</evidence>
<dbReference type="GO" id="GO:0005775">
    <property type="term" value="C:vacuolar lumen"/>
    <property type="evidence" value="ECO:0007669"/>
    <property type="project" value="TreeGrafter"/>
</dbReference>
<reference evidence="22" key="1">
    <citation type="submission" date="2015-07" db="EMBL/GenBank/DDBJ databases">
        <authorList>
            <person name="Teixeira M.M."/>
            <person name="Souza R.C."/>
            <person name="Almeida L.G."/>
            <person name="Vicente V.A."/>
            <person name="de Hoog S."/>
            <person name="Bocca A.L."/>
            <person name="de Almeida S.R."/>
            <person name="Vasconcelos A.T."/>
            <person name="Felipe M.S."/>
        </authorList>
    </citation>
    <scope>NUCLEOTIDE SEQUENCE [LARGE SCALE GENOMIC DNA]</scope>
    <source>
        <strain evidence="22">KSF</strain>
    </source>
</reference>
<evidence type="ECO:0000256" key="2">
    <source>
        <dbReference type="ARBA" id="ARBA00004270"/>
    </source>
</evidence>
<keyword evidence="16" id="KW-0443">Lipid metabolism</keyword>
<accession>A0A1C1CRX5</accession>
<keyword evidence="14" id="KW-1133">Transmembrane helix</keyword>
<sequence>MLPCGLIRISILLLVAAEARRLFSHSNAARGLARLAKEFEGNQRASQQEFILKDLFFHEFSNSADTPQLYRSSARDAPRAHARPDDVYSALSIQVRPLEISQSRPSAAPLSLERLNVHAHGDIQAANASDVWETVIVPGPDLRDKATVVNLAKMCSDAYVFAPSQPDWLNTTLGFNHSYSFGWKGDGLRGHVFTDKPNETVIVAFKGTTVGKVYAELFEEKY</sequence>
<protein>
    <recommendedName>
        <fullName evidence="7">Putative lipase ATG15</fullName>
        <ecNumber evidence="6">3.1.1.3</ecNumber>
    </recommendedName>
    <alternativeName>
        <fullName evidence="19">Autophagy-related protein 15</fullName>
    </alternativeName>
    <alternativeName>
        <fullName evidence="8">Putative lipase atg15</fullName>
    </alternativeName>
</protein>
<evidence type="ECO:0000256" key="10">
    <source>
        <dbReference type="ARBA" id="ARBA00022753"/>
    </source>
</evidence>
<keyword evidence="10" id="KW-0967">Endosome</keyword>
<keyword evidence="17" id="KW-0472">Membrane</keyword>
<evidence type="ECO:0000256" key="1">
    <source>
        <dbReference type="ARBA" id="ARBA00001024"/>
    </source>
</evidence>
<comment type="subunit">
    <text evidence="5">Binds to both phosphatidylinositol (PI) and phosphatidylinositol 3,5-bisphosphate (PIP2).</text>
</comment>
<evidence type="ECO:0000256" key="9">
    <source>
        <dbReference type="ARBA" id="ARBA00022692"/>
    </source>
</evidence>
<dbReference type="GO" id="GO:0034727">
    <property type="term" value="P:piecemeal microautophagy of the nucleus"/>
    <property type="evidence" value="ECO:0007669"/>
    <property type="project" value="TreeGrafter"/>
</dbReference>
<keyword evidence="20" id="KW-0732">Signal</keyword>
<dbReference type="PANTHER" id="PTHR47175:SF2">
    <property type="entry name" value="LIPASE ATG15-RELATED"/>
    <property type="match status" value="1"/>
</dbReference>
<evidence type="ECO:0000256" key="5">
    <source>
        <dbReference type="ARBA" id="ARBA00011137"/>
    </source>
</evidence>
<evidence type="ECO:0000256" key="20">
    <source>
        <dbReference type="SAM" id="SignalP"/>
    </source>
</evidence>
<evidence type="ECO:0000256" key="16">
    <source>
        <dbReference type="ARBA" id="ARBA00023098"/>
    </source>
</evidence>
<evidence type="ECO:0000256" key="14">
    <source>
        <dbReference type="ARBA" id="ARBA00022989"/>
    </source>
</evidence>
<evidence type="ECO:0000313" key="21">
    <source>
        <dbReference type="EMBL" id="OCT51254.1"/>
    </source>
</evidence>
<evidence type="ECO:0000256" key="6">
    <source>
        <dbReference type="ARBA" id="ARBA00013279"/>
    </source>
</evidence>
<name>A0A1C1CRX5_9EURO</name>
<dbReference type="GO" id="GO:0004806">
    <property type="term" value="F:triacylglycerol lipase activity"/>
    <property type="evidence" value="ECO:0007669"/>
    <property type="project" value="UniProtKB-EC"/>
</dbReference>
<evidence type="ECO:0000256" key="15">
    <source>
        <dbReference type="ARBA" id="ARBA00023006"/>
    </source>
</evidence>
<evidence type="ECO:0000256" key="18">
    <source>
        <dbReference type="ARBA" id="ARBA00023180"/>
    </source>
</evidence>
<comment type="subcellular location">
    <subcellularLocation>
        <location evidence="3">Endosome</location>
        <location evidence="3">Multivesicular body membrane</location>
        <topology evidence="3">Single-pass type II membrane protein</topology>
    </subcellularLocation>
    <subcellularLocation>
        <location evidence="2">Prevacuolar compartment membrane</location>
        <topology evidence="2">Single-pass type II membrane protein</topology>
    </subcellularLocation>
</comment>
<gene>
    <name evidence="21" type="ORF">CLCR_09065</name>
</gene>
<comment type="caution">
    <text evidence="21">The sequence shown here is derived from an EMBL/GenBank/DDBJ whole genome shotgun (WGS) entry which is preliminary data.</text>
</comment>
<evidence type="ECO:0000256" key="4">
    <source>
        <dbReference type="ARBA" id="ARBA00010701"/>
    </source>
</evidence>
<dbReference type="STRING" id="86049.A0A1C1CRX5"/>
<feature type="signal peptide" evidence="20">
    <location>
        <begin position="1"/>
        <end position="19"/>
    </location>
</feature>
<keyword evidence="9" id="KW-0812">Transmembrane</keyword>
<evidence type="ECO:0000256" key="11">
    <source>
        <dbReference type="ARBA" id="ARBA00022801"/>
    </source>
</evidence>
<evidence type="ECO:0000256" key="13">
    <source>
        <dbReference type="ARBA" id="ARBA00022968"/>
    </source>
</evidence>
<evidence type="ECO:0000256" key="3">
    <source>
        <dbReference type="ARBA" id="ARBA00004343"/>
    </source>
</evidence>
<dbReference type="Proteomes" id="UP000094526">
    <property type="component" value="Unassembled WGS sequence"/>
</dbReference>
<dbReference type="GO" id="GO:0006660">
    <property type="term" value="P:phosphatidylserine catabolic process"/>
    <property type="evidence" value="ECO:0007669"/>
    <property type="project" value="TreeGrafter"/>
</dbReference>
<proteinExistence type="inferred from homology"/>
<keyword evidence="22" id="KW-1185">Reference proteome</keyword>
<dbReference type="EMBL" id="LGRB01000009">
    <property type="protein sequence ID" value="OCT51254.1"/>
    <property type="molecule type" value="Genomic_DNA"/>
</dbReference>
<comment type="catalytic activity">
    <reaction evidence="1">
        <text>a triacylglycerol + H2O = a diacylglycerol + a fatty acid + H(+)</text>
        <dbReference type="Rhea" id="RHEA:12044"/>
        <dbReference type="ChEBI" id="CHEBI:15377"/>
        <dbReference type="ChEBI" id="CHEBI:15378"/>
        <dbReference type="ChEBI" id="CHEBI:17855"/>
        <dbReference type="ChEBI" id="CHEBI:18035"/>
        <dbReference type="ChEBI" id="CHEBI:28868"/>
        <dbReference type="EC" id="3.1.1.3"/>
    </reaction>
</comment>
<dbReference type="VEuPathDB" id="FungiDB:G647_06825"/>
<organism evidence="21 22">
    <name type="scientific">Cladophialophora carrionii</name>
    <dbReference type="NCBI Taxonomy" id="86049"/>
    <lineage>
        <taxon>Eukaryota</taxon>
        <taxon>Fungi</taxon>
        <taxon>Dikarya</taxon>
        <taxon>Ascomycota</taxon>
        <taxon>Pezizomycotina</taxon>
        <taxon>Eurotiomycetes</taxon>
        <taxon>Chaetothyriomycetidae</taxon>
        <taxon>Chaetothyriales</taxon>
        <taxon>Herpotrichiellaceae</taxon>
        <taxon>Cladophialophora</taxon>
    </lineage>
</organism>
<dbReference type="GO" id="GO:0004620">
    <property type="term" value="F:phospholipase activity"/>
    <property type="evidence" value="ECO:0007669"/>
    <property type="project" value="TreeGrafter"/>
</dbReference>
<evidence type="ECO:0000256" key="12">
    <source>
        <dbReference type="ARBA" id="ARBA00022963"/>
    </source>
</evidence>
<dbReference type="PANTHER" id="PTHR47175">
    <property type="entry name" value="LIPASE ATG15-RELATED"/>
    <property type="match status" value="1"/>
</dbReference>
<evidence type="ECO:0000256" key="8">
    <source>
        <dbReference type="ARBA" id="ARBA00019241"/>
    </source>
</evidence>
<keyword evidence="13" id="KW-0735">Signal-anchor</keyword>
<dbReference type="AlphaFoldDB" id="A0A1C1CRX5"/>
<dbReference type="GO" id="GO:0046461">
    <property type="term" value="P:neutral lipid catabolic process"/>
    <property type="evidence" value="ECO:0007669"/>
    <property type="project" value="TreeGrafter"/>
</dbReference>
<dbReference type="EC" id="3.1.1.3" evidence="6"/>
<dbReference type="SUPFAM" id="SSF53474">
    <property type="entry name" value="alpha/beta-Hydrolases"/>
    <property type="match status" value="1"/>
</dbReference>